<evidence type="ECO:0000256" key="4">
    <source>
        <dbReference type="ARBA" id="ARBA00022741"/>
    </source>
</evidence>
<evidence type="ECO:0000259" key="8">
    <source>
        <dbReference type="PROSITE" id="PS50893"/>
    </source>
</evidence>
<evidence type="ECO:0000256" key="2">
    <source>
        <dbReference type="ARBA" id="ARBA00005417"/>
    </source>
</evidence>
<evidence type="ECO:0000313" key="10">
    <source>
        <dbReference type="Proteomes" id="UP001601992"/>
    </source>
</evidence>
<dbReference type="RefSeq" id="WP_040819739.1">
    <property type="nucleotide sequence ID" value="NZ_JBIAQY010000005.1"/>
</dbReference>
<dbReference type="SUPFAM" id="SSF52540">
    <property type="entry name" value="P-loop containing nucleoside triphosphate hydrolases"/>
    <property type="match status" value="1"/>
</dbReference>
<reference evidence="9 10" key="1">
    <citation type="submission" date="2024-10" db="EMBL/GenBank/DDBJ databases">
        <title>The Natural Products Discovery Center: Release of the First 8490 Sequenced Strains for Exploring Actinobacteria Biosynthetic Diversity.</title>
        <authorList>
            <person name="Kalkreuter E."/>
            <person name="Kautsar S.A."/>
            <person name="Yang D."/>
            <person name="Bader C.D."/>
            <person name="Teijaro C.N."/>
            <person name="Fluegel L."/>
            <person name="Davis C.M."/>
            <person name="Simpson J.R."/>
            <person name="Lauterbach L."/>
            <person name="Steele A.D."/>
            <person name="Gui C."/>
            <person name="Meng S."/>
            <person name="Li G."/>
            <person name="Viehrig K."/>
            <person name="Ye F."/>
            <person name="Su P."/>
            <person name="Kiefer A.F."/>
            <person name="Nichols A."/>
            <person name="Cepeda A.J."/>
            <person name="Yan W."/>
            <person name="Fan B."/>
            <person name="Jiang Y."/>
            <person name="Adhikari A."/>
            <person name="Zheng C.-J."/>
            <person name="Schuster L."/>
            <person name="Cowan T.M."/>
            <person name="Smanski M.J."/>
            <person name="Chevrette M.G."/>
            <person name="De Carvalho L.P.S."/>
            <person name="Shen B."/>
        </authorList>
    </citation>
    <scope>NUCLEOTIDE SEQUENCE [LARGE SCALE GENOMIC DNA]</scope>
    <source>
        <strain evidence="9 10">NPDC002593</strain>
    </source>
</reference>
<keyword evidence="3" id="KW-0813">Transport</keyword>
<dbReference type="InterPro" id="IPR003593">
    <property type="entry name" value="AAA+_ATPase"/>
</dbReference>
<dbReference type="InterPro" id="IPR050763">
    <property type="entry name" value="ABC_transporter_ATP-binding"/>
</dbReference>
<evidence type="ECO:0000256" key="3">
    <source>
        <dbReference type="ARBA" id="ARBA00022448"/>
    </source>
</evidence>
<dbReference type="InterPro" id="IPR003439">
    <property type="entry name" value="ABC_transporter-like_ATP-bd"/>
</dbReference>
<feature type="compositionally biased region" description="Basic residues" evidence="7">
    <location>
        <begin position="293"/>
        <end position="303"/>
    </location>
</feature>
<gene>
    <name evidence="9" type="ORF">ACFYXQ_16250</name>
</gene>
<dbReference type="PROSITE" id="PS50893">
    <property type="entry name" value="ABC_TRANSPORTER_2"/>
    <property type="match status" value="1"/>
</dbReference>
<feature type="compositionally biased region" description="Basic residues" evidence="7">
    <location>
        <begin position="272"/>
        <end position="281"/>
    </location>
</feature>
<sequence>MTAKSVEPPGDIPAVECVGLTHRYGEHTVVNDLDLRIERGEVFGLLGPNGAGKTTTIRLLTTLMPIQHGRVAMFGRQVGRDNTTIRYNLGYVPQQLSIEAALTGRQNVAWFARLFDVPRRERAERVEQVLAAMDLLDVADRLAAGYSGGMVRRLELAQALVNRPALLILDEPTVGLDPIARDSVWERVRELRHSFGTTVLLTTHYMSEADVLCDRIALLHKGVLRAVGSPADLKAALGPQATLEDVFRHHAGAGLDSDGSDGPEGGGLRNHAGPRGRRRKYGSNTEGGLRGVRNTRRTAQRAG</sequence>
<comment type="caution">
    <text evidence="9">The sequence shown here is derived from an EMBL/GenBank/DDBJ whole genome shotgun (WGS) entry which is preliminary data.</text>
</comment>
<dbReference type="EMBL" id="JBIAQY010000005">
    <property type="protein sequence ID" value="MFF3569322.1"/>
    <property type="molecule type" value="Genomic_DNA"/>
</dbReference>
<dbReference type="Gene3D" id="3.40.50.300">
    <property type="entry name" value="P-loop containing nucleotide triphosphate hydrolases"/>
    <property type="match status" value="1"/>
</dbReference>
<keyword evidence="10" id="KW-1185">Reference proteome</keyword>
<organism evidence="9 10">
    <name type="scientific">Nocardia jiangxiensis</name>
    <dbReference type="NCBI Taxonomy" id="282685"/>
    <lineage>
        <taxon>Bacteria</taxon>
        <taxon>Bacillati</taxon>
        <taxon>Actinomycetota</taxon>
        <taxon>Actinomycetes</taxon>
        <taxon>Mycobacteriales</taxon>
        <taxon>Nocardiaceae</taxon>
        <taxon>Nocardia</taxon>
    </lineage>
</organism>
<dbReference type="Pfam" id="PF00005">
    <property type="entry name" value="ABC_tran"/>
    <property type="match status" value="1"/>
</dbReference>
<keyword evidence="6" id="KW-0046">Antibiotic resistance</keyword>
<dbReference type="PANTHER" id="PTHR42711">
    <property type="entry name" value="ABC TRANSPORTER ATP-BINDING PROTEIN"/>
    <property type="match status" value="1"/>
</dbReference>
<proteinExistence type="inferred from homology"/>
<feature type="domain" description="ABC transporter" evidence="8">
    <location>
        <begin position="15"/>
        <end position="246"/>
    </location>
</feature>
<dbReference type="InterPro" id="IPR027417">
    <property type="entry name" value="P-loop_NTPase"/>
</dbReference>
<dbReference type="GO" id="GO:0005524">
    <property type="term" value="F:ATP binding"/>
    <property type="evidence" value="ECO:0007669"/>
    <property type="project" value="UniProtKB-KW"/>
</dbReference>
<dbReference type="PANTHER" id="PTHR42711:SF5">
    <property type="entry name" value="ABC TRANSPORTER ATP-BINDING PROTEIN NATA"/>
    <property type="match status" value="1"/>
</dbReference>
<evidence type="ECO:0000256" key="1">
    <source>
        <dbReference type="ARBA" id="ARBA00004202"/>
    </source>
</evidence>
<keyword evidence="5 9" id="KW-0067">ATP-binding</keyword>
<protein>
    <submittedName>
        <fullName evidence="9">ATP-binding cassette domain-containing protein</fullName>
    </submittedName>
</protein>
<comment type="similarity">
    <text evidence="2">Belongs to the ABC transporter superfamily.</text>
</comment>
<dbReference type="SMART" id="SM00382">
    <property type="entry name" value="AAA"/>
    <property type="match status" value="1"/>
</dbReference>
<keyword evidence="4" id="KW-0547">Nucleotide-binding</keyword>
<feature type="region of interest" description="Disordered" evidence="7">
    <location>
        <begin position="252"/>
        <end position="303"/>
    </location>
</feature>
<evidence type="ECO:0000256" key="7">
    <source>
        <dbReference type="SAM" id="MobiDB-lite"/>
    </source>
</evidence>
<comment type="subcellular location">
    <subcellularLocation>
        <location evidence="1">Cell membrane</location>
        <topology evidence="1">Peripheral membrane protein</topology>
    </subcellularLocation>
</comment>
<evidence type="ECO:0000256" key="6">
    <source>
        <dbReference type="ARBA" id="ARBA00023251"/>
    </source>
</evidence>
<name>A0ABW6RZ57_9NOCA</name>
<evidence type="ECO:0000313" key="9">
    <source>
        <dbReference type="EMBL" id="MFF3569322.1"/>
    </source>
</evidence>
<dbReference type="Proteomes" id="UP001601992">
    <property type="component" value="Unassembled WGS sequence"/>
</dbReference>
<accession>A0ABW6RZ57</accession>
<evidence type="ECO:0000256" key="5">
    <source>
        <dbReference type="ARBA" id="ARBA00022840"/>
    </source>
</evidence>